<dbReference type="EMBL" id="CADCUR010000023">
    <property type="protein sequence ID" value="CAA9380086.1"/>
    <property type="molecule type" value="Genomic_DNA"/>
</dbReference>
<keyword evidence="1" id="KW-0812">Transmembrane</keyword>
<keyword evidence="1" id="KW-0472">Membrane</keyword>
<reference evidence="2" key="1">
    <citation type="submission" date="2020-02" db="EMBL/GenBank/DDBJ databases">
        <authorList>
            <person name="Meier V. D."/>
        </authorList>
    </citation>
    <scope>NUCLEOTIDE SEQUENCE</scope>
    <source>
        <strain evidence="2">AVDCRST_MAG74</strain>
    </source>
</reference>
<accession>A0A6J4NBH0</accession>
<dbReference type="AlphaFoldDB" id="A0A6J4NBH0"/>
<organism evidence="2">
    <name type="scientific">uncultured Pyrinomonadaceae bacterium</name>
    <dbReference type="NCBI Taxonomy" id="2283094"/>
    <lineage>
        <taxon>Bacteria</taxon>
        <taxon>Pseudomonadati</taxon>
        <taxon>Acidobacteriota</taxon>
        <taxon>Blastocatellia</taxon>
        <taxon>Blastocatellales</taxon>
        <taxon>Pyrinomonadaceae</taxon>
        <taxon>environmental samples</taxon>
    </lineage>
</organism>
<gene>
    <name evidence="2" type="ORF">AVDCRST_MAG74-296</name>
</gene>
<proteinExistence type="predicted"/>
<sequence>MDDKLEKLSAGVNLTVLEIDYYPDELIPAFLLSKLMSPALGLGGLRKRLASMREFFTARKTA</sequence>
<protein>
    <submittedName>
        <fullName evidence="2">Uncharacterized protein</fullName>
    </submittedName>
</protein>
<feature type="transmembrane region" description="Helical" evidence="1">
    <location>
        <begin position="26"/>
        <end position="45"/>
    </location>
</feature>
<evidence type="ECO:0000313" key="2">
    <source>
        <dbReference type="EMBL" id="CAA9380086.1"/>
    </source>
</evidence>
<keyword evidence="1" id="KW-1133">Transmembrane helix</keyword>
<name>A0A6J4NBH0_9BACT</name>
<evidence type="ECO:0000256" key="1">
    <source>
        <dbReference type="SAM" id="Phobius"/>
    </source>
</evidence>